<evidence type="ECO:0000313" key="2">
    <source>
        <dbReference type="Proteomes" id="UP001472677"/>
    </source>
</evidence>
<comment type="caution">
    <text evidence="1">The sequence shown here is derived from an EMBL/GenBank/DDBJ whole genome shotgun (WGS) entry which is preliminary data.</text>
</comment>
<gene>
    <name evidence="1" type="ORF">V6N12_046258</name>
</gene>
<sequence>MALDDETGNRRNWGKTEKLGTLGEIGEDGISQIAKEKSLEKQQRTIKNQQRIEGLMAQPKDVALMEPLATPSPPLLEPNTKGI</sequence>
<evidence type="ECO:0000313" key="1">
    <source>
        <dbReference type="EMBL" id="KAK8506897.1"/>
    </source>
</evidence>
<reference evidence="1 2" key="1">
    <citation type="journal article" date="2024" name="G3 (Bethesda)">
        <title>Genome assembly of Hibiscus sabdariffa L. provides insights into metabolisms of medicinal natural products.</title>
        <authorList>
            <person name="Kim T."/>
        </authorList>
    </citation>
    <scope>NUCLEOTIDE SEQUENCE [LARGE SCALE GENOMIC DNA]</scope>
    <source>
        <strain evidence="1">TK-2024</strain>
        <tissue evidence="1">Old leaves</tissue>
    </source>
</reference>
<proteinExistence type="predicted"/>
<dbReference type="EMBL" id="JBBPBM010000112">
    <property type="protein sequence ID" value="KAK8506897.1"/>
    <property type="molecule type" value="Genomic_DNA"/>
</dbReference>
<name>A0ABR2BID5_9ROSI</name>
<organism evidence="1 2">
    <name type="scientific">Hibiscus sabdariffa</name>
    <name type="common">roselle</name>
    <dbReference type="NCBI Taxonomy" id="183260"/>
    <lineage>
        <taxon>Eukaryota</taxon>
        <taxon>Viridiplantae</taxon>
        <taxon>Streptophyta</taxon>
        <taxon>Embryophyta</taxon>
        <taxon>Tracheophyta</taxon>
        <taxon>Spermatophyta</taxon>
        <taxon>Magnoliopsida</taxon>
        <taxon>eudicotyledons</taxon>
        <taxon>Gunneridae</taxon>
        <taxon>Pentapetalae</taxon>
        <taxon>rosids</taxon>
        <taxon>malvids</taxon>
        <taxon>Malvales</taxon>
        <taxon>Malvaceae</taxon>
        <taxon>Malvoideae</taxon>
        <taxon>Hibiscus</taxon>
    </lineage>
</organism>
<dbReference type="Proteomes" id="UP001472677">
    <property type="component" value="Unassembled WGS sequence"/>
</dbReference>
<accession>A0ABR2BID5</accession>
<protein>
    <submittedName>
        <fullName evidence="1">Uncharacterized protein</fullName>
    </submittedName>
</protein>
<keyword evidence="2" id="KW-1185">Reference proteome</keyword>